<gene>
    <name evidence="1" type="ORF">M404DRAFT_33082</name>
</gene>
<sequence>MVSIVLQELKLVVNPQWITRGAVKFLSDIFGLEHLNNCIGEITFFKELRSVTDTRSQYSSTFIRNTNIASSRSLSARPTTLLWTSFKSRAAQNPRFEIAAPPLLEKCKAFGPLVNFRRYLVARQQARCQVKSVSQTLGVGLLEHIYTAILDALEDET</sequence>
<proteinExistence type="predicted"/>
<organism evidence="1 2">
    <name type="scientific">Pisolithus tinctorius Marx 270</name>
    <dbReference type="NCBI Taxonomy" id="870435"/>
    <lineage>
        <taxon>Eukaryota</taxon>
        <taxon>Fungi</taxon>
        <taxon>Dikarya</taxon>
        <taxon>Basidiomycota</taxon>
        <taxon>Agaricomycotina</taxon>
        <taxon>Agaricomycetes</taxon>
        <taxon>Agaricomycetidae</taxon>
        <taxon>Boletales</taxon>
        <taxon>Sclerodermatineae</taxon>
        <taxon>Pisolithaceae</taxon>
        <taxon>Pisolithus</taxon>
    </lineage>
</organism>
<keyword evidence="2" id="KW-1185">Reference proteome</keyword>
<reference evidence="2" key="2">
    <citation type="submission" date="2015-01" db="EMBL/GenBank/DDBJ databases">
        <title>Evolutionary Origins and Diversification of the Mycorrhizal Mutualists.</title>
        <authorList>
            <consortium name="DOE Joint Genome Institute"/>
            <consortium name="Mycorrhizal Genomics Consortium"/>
            <person name="Kohler A."/>
            <person name="Kuo A."/>
            <person name="Nagy L.G."/>
            <person name="Floudas D."/>
            <person name="Copeland A."/>
            <person name="Barry K.W."/>
            <person name="Cichocki N."/>
            <person name="Veneault-Fourrey C."/>
            <person name="LaButti K."/>
            <person name="Lindquist E.A."/>
            <person name="Lipzen A."/>
            <person name="Lundell T."/>
            <person name="Morin E."/>
            <person name="Murat C."/>
            <person name="Riley R."/>
            <person name="Ohm R."/>
            <person name="Sun H."/>
            <person name="Tunlid A."/>
            <person name="Henrissat B."/>
            <person name="Grigoriev I.V."/>
            <person name="Hibbett D.S."/>
            <person name="Martin F."/>
        </authorList>
    </citation>
    <scope>NUCLEOTIDE SEQUENCE [LARGE SCALE GENOMIC DNA]</scope>
    <source>
        <strain evidence="2">Marx 270</strain>
    </source>
</reference>
<dbReference type="HOGENOM" id="CLU_1759553_0_0_1"/>
<accession>A0A0C3NMM8</accession>
<dbReference type="InParanoid" id="A0A0C3NMM8"/>
<dbReference type="AlphaFoldDB" id="A0A0C3NMM8"/>
<dbReference type="OrthoDB" id="2700051at2759"/>
<name>A0A0C3NMM8_PISTI</name>
<evidence type="ECO:0000313" key="1">
    <source>
        <dbReference type="EMBL" id="KIN96603.1"/>
    </source>
</evidence>
<dbReference type="Proteomes" id="UP000054217">
    <property type="component" value="Unassembled WGS sequence"/>
</dbReference>
<reference evidence="1 2" key="1">
    <citation type="submission" date="2014-04" db="EMBL/GenBank/DDBJ databases">
        <authorList>
            <consortium name="DOE Joint Genome Institute"/>
            <person name="Kuo A."/>
            <person name="Kohler A."/>
            <person name="Costa M.D."/>
            <person name="Nagy L.G."/>
            <person name="Floudas D."/>
            <person name="Copeland A."/>
            <person name="Barry K.W."/>
            <person name="Cichocki N."/>
            <person name="Veneault-Fourrey C."/>
            <person name="LaButti K."/>
            <person name="Lindquist E.A."/>
            <person name="Lipzen A."/>
            <person name="Lundell T."/>
            <person name="Morin E."/>
            <person name="Murat C."/>
            <person name="Sun H."/>
            <person name="Tunlid A."/>
            <person name="Henrissat B."/>
            <person name="Grigoriev I.V."/>
            <person name="Hibbett D.S."/>
            <person name="Martin F."/>
            <person name="Nordberg H.P."/>
            <person name="Cantor M.N."/>
            <person name="Hua S.X."/>
        </authorList>
    </citation>
    <scope>NUCLEOTIDE SEQUENCE [LARGE SCALE GENOMIC DNA]</scope>
    <source>
        <strain evidence="1 2">Marx 270</strain>
    </source>
</reference>
<protein>
    <submittedName>
        <fullName evidence="1">Uncharacterized protein</fullName>
    </submittedName>
</protein>
<evidence type="ECO:0000313" key="2">
    <source>
        <dbReference type="Proteomes" id="UP000054217"/>
    </source>
</evidence>
<dbReference type="EMBL" id="KN832043">
    <property type="protein sequence ID" value="KIN96603.1"/>
    <property type="molecule type" value="Genomic_DNA"/>
</dbReference>